<protein>
    <recommendedName>
        <fullName evidence="1">Calcineurin-like phosphoesterase domain-containing protein</fullName>
    </recommendedName>
</protein>
<dbReference type="GO" id="GO:0005737">
    <property type="term" value="C:cytoplasm"/>
    <property type="evidence" value="ECO:0007669"/>
    <property type="project" value="TreeGrafter"/>
</dbReference>
<dbReference type="InterPro" id="IPR004843">
    <property type="entry name" value="Calcineurin-like_PHP"/>
</dbReference>
<keyword evidence="3" id="KW-1185">Reference proteome</keyword>
<dbReference type="OrthoDB" id="783096at2759"/>
<proteinExistence type="predicted"/>
<accession>G3BAV8</accession>
<dbReference type="GO" id="GO:0004721">
    <property type="term" value="F:phosphoprotein phosphatase activity"/>
    <property type="evidence" value="ECO:0007669"/>
    <property type="project" value="TreeGrafter"/>
</dbReference>
<dbReference type="PANTHER" id="PTHR32440:SF0">
    <property type="entry name" value="PHOSPHATASE DCR2-RELATED"/>
    <property type="match status" value="1"/>
</dbReference>
<dbReference type="PANTHER" id="PTHR32440">
    <property type="entry name" value="PHOSPHATASE DCR2-RELATED-RELATED"/>
    <property type="match status" value="1"/>
</dbReference>
<organism evidence="3">
    <name type="scientific">Candida tenuis (strain ATCC 10573 / BCRC 21748 / CBS 615 / JCM 9827 / NBRC 10315 / NRRL Y-1498 / VKM Y-70)</name>
    <name type="common">Yeast</name>
    <name type="synonym">Yamadazyma tenuis</name>
    <dbReference type="NCBI Taxonomy" id="590646"/>
    <lineage>
        <taxon>Eukaryota</taxon>
        <taxon>Fungi</taxon>
        <taxon>Dikarya</taxon>
        <taxon>Ascomycota</taxon>
        <taxon>Saccharomycotina</taxon>
        <taxon>Pichiomycetes</taxon>
        <taxon>Debaryomycetaceae</taxon>
        <taxon>Yamadazyma</taxon>
    </lineage>
</organism>
<gene>
    <name evidence="2" type="ORF">CANTEDRAFT_114927</name>
</gene>
<dbReference type="Pfam" id="PF00149">
    <property type="entry name" value="Metallophos"/>
    <property type="match status" value="1"/>
</dbReference>
<dbReference type="SUPFAM" id="SSF56300">
    <property type="entry name" value="Metallo-dependent phosphatases"/>
    <property type="match status" value="1"/>
</dbReference>
<evidence type="ECO:0000259" key="1">
    <source>
        <dbReference type="Pfam" id="PF00149"/>
    </source>
</evidence>
<dbReference type="STRING" id="590646.G3BAV8"/>
<evidence type="ECO:0000313" key="3">
    <source>
        <dbReference type="Proteomes" id="UP000000707"/>
    </source>
</evidence>
<dbReference type="GeneID" id="18247638"/>
<evidence type="ECO:0000313" key="2">
    <source>
        <dbReference type="EMBL" id="EGV61463.1"/>
    </source>
</evidence>
<dbReference type="HOGENOM" id="CLU_023934_0_0_1"/>
<name>G3BAV8_CANTC</name>
<sequence>MPPPVNRLQRPEMEILNDNKVVTAVVVARQSRLFSSAASIGPLVPGEGETVESLWFHSSLMFNYYLVYKHKSIDVLQDHDEVVIDFNKGLAIRDTMSVDLGFGLWYNTISPAQLQDDIPVVRAIDVLYGLQTQLQDERPHWRHVPLNLDNLHFFKISAQEAAQYMPELKRIHNMKQGVLKASAHRFKMFQVSDLHFANGYVDSDTDKLISAGVAKESPDLIIINGDLVEFQSISRHQLTGVLLSALNVFIRQKVPFVVNWGESDYLSPDMVRSLEFVASLPYCINTIDTTRKIHGWTNYNYKIYADEEVLGVVSVLDSHQNNIKNNQINSMYRFNTPDLPIDTFKLAFVHYPLPNFRPVGKFAIVGDYNEKGPLNTSTDQTFINDFLMMGYNVISASHEHTNDGCIFHQDDSDKVLRSVWLCYSSVAGSQATAPDGFDRRLRVFEIKNKRLLSWKIVDGKGFHYSVIKQF</sequence>
<reference evidence="2 3" key="1">
    <citation type="journal article" date="2011" name="Proc. Natl. Acad. Sci. U.S.A.">
        <title>Comparative genomics of xylose-fermenting fungi for enhanced biofuel production.</title>
        <authorList>
            <person name="Wohlbach D.J."/>
            <person name="Kuo A."/>
            <person name="Sato T.K."/>
            <person name="Potts K.M."/>
            <person name="Salamov A.A."/>
            <person name="LaButti K.M."/>
            <person name="Sun H."/>
            <person name="Clum A."/>
            <person name="Pangilinan J.L."/>
            <person name="Lindquist E.A."/>
            <person name="Lucas S."/>
            <person name="Lapidus A."/>
            <person name="Jin M."/>
            <person name="Gunawan C."/>
            <person name="Balan V."/>
            <person name="Dale B.E."/>
            <person name="Jeffries T.W."/>
            <person name="Zinkel R."/>
            <person name="Barry K.W."/>
            <person name="Grigoriev I.V."/>
            <person name="Gasch A.P."/>
        </authorList>
    </citation>
    <scope>NUCLEOTIDE SEQUENCE [LARGE SCALE GENOMIC DNA]</scope>
    <source>
        <strain evidence="3">ATCC 10573 / BCRC 21748 / CBS 615 / JCM 9827 / NBRC 10315 / NRRL Y-1498 / VKM Y-70</strain>
    </source>
</reference>
<dbReference type="AlphaFoldDB" id="G3BAV8"/>
<dbReference type="KEGG" id="cten:18247638"/>
<dbReference type="eggNOG" id="KOG1432">
    <property type="taxonomic scope" value="Eukaryota"/>
</dbReference>
<dbReference type="EMBL" id="GL996527">
    <property type="protein sequence ID" value="EGV61463.1"/>
    <property type="molecule type" value="Genomic_DNA"/>
</dbReference>
<dbReference type="Proteomes" id="UP000000707">
    <property type="component" value="Unassembled WGS sequence"/>
</dbReference>
<dbReference type="InterPro" id="IPR029052">
    <property type="entry name" value="Metallo-depent_PP-like"/>
</dbReference>
<dbReference type="Gene3D" id="3.60.21.10">
    <property type="match status" value="1"/>
</dbReference>
<feature type="domain" description="Calcineurin-like phosphoesterase" evidence="1">
    <location>
        <begin position="189"/>
        <end position="295"/>
    </location>
</feature>